<dbReference type="InterPro" id="IPR012001">
    <property type="entry name" value="Thiamin_PyroP_enz_TPP-bd_dom"/>
</dbReference>
<keyword evidence="9" id="KW-1185">Reference proteome</keyword>
<dbReference type="EMBL" id="JAGGKS010000001">
    <property type="protein sequence ID" value="MBP1924758.1"/>
    <property type="molecule type" value="Genomic_DNA"/>
</dbReference>
<dbReference type="PANTHER" id="PTHR18968">
    <property type="entry name" value="THIAMINE PYROPHOSPHATE ENZYMES"/>
    <property type="match status" value="1"/>
</dbReference>
<dbReference type="Pfam" id="PF02775">
    <property type="entry name" value="TPP_enzyme_C"/>
    <property type="match status" value="1"/>
</dbReference>
<dbReference type="EC" id="2.2.1.6" evidence="8"/>
<dbReference type="Gene3D" id="3.40.50.970">
    <property type="match status" value="2"/>
</dbReference>
<dbReference type="Pfam" id="PF00205">
    <property type="entry name" value="TPP_enzyme_M"/>
    <property type="match status" value="1"/>
</dbReference>
<dbReference type="SUPFAM" id="SSF52467">
    <property type="entry name" value="DHS-like NAD/FAD-binding domain"/>
    <property type="match status" value="1"/>
</dbReference>
<feature type="domain" description="Thiamine pyrophosphate enzyme N-terminal TPP-binding" evidence="7">
    <location>
        <begin position="5"/>
        <end position="114"/>
    </location>
</feature>
<evidence type="ECO:0000256" key="4">
    <source>
        <dbReference type="RuleBase" id="RU362132"/>
    </source>
</evidence>
<organism evidence="8 9">
    <name type="scientific">Sedimentibacter acidaminivorans</name>
    <dbReference type="NCBI Taxonomy" id="913099"/>
    <lineage>
        <taxon>Bacteria</taxon>
        <taxon>Bacillati</taxon>
        <taxon>Bacillota</taxon>
        <taxon>Tissierellia</taxon>
        <taxon>Sedimentibacter</taxon>
    </lineage>
</organism>
<comment type="cofactor">
    <cofactor evidence="1">
        <name>thiamine diphosphate</name>
        <dbReference type="ChEBI" id="CHEBI:58937"/>
    </cofactor>
</comment>
<dbReference type="InterPro" id="IPR029061">
    <property type="entry name" value="THDP-binding"/>
</dbReference>
<dbReference type="GO" id="GO:0003984">
    <property type="term" value="F:acetolactate synthase activity"/>
    <property type="evidence" value="ECO:0007669"/>
    <property type="project" value="UniProtKB-EC"/>
</dbReference>
<evidence type="ECO:0000313" key="8">
    <source>
        <dbReference type="EMBL" id="MBP1924758.1"/>
    </source>
</evidence>
<name>A0ABS4GAP5_9FIRM</name>
<proteinExistence type="inferred from homology"/>
<dbReference type="RefSeq" id="WP_209510497.1">
    <property type="nucleotide sequence ID" value="NZ_JAGGKS010000001.1"/>
</dbReference>
<keyword evidence="3 4" id="KW-0786">Thiamine pyrophosphate</keyword>
<dbReference type="CDD" id="cd07035">
    <property type="entry name" value="TPP_PYR_POX_like"/>
    <property type="match status" value="1"/>
</dbReference>
<evidence type="ECO:0000259" key="5">
    <source>
        <dbReference type="Pfam" id="PF00205"/>
    </source>
</evidence>
<dbReference type="InterPro" id="IPR029035">
    <property type="entry name" value="DHS-like_NAD/FAD-binding_dom"/>
</dbReference>
<dbReference type="Gene3D" id="3.40.50.1220">
    <property type="entry name" value="TPP-binding domain"/>
    <property type="match status" value="1"/>
</dbReference>
<protein>
    <submittedName>
        <fullName evidence="8">Acetolactate synthase-1/2/3 large subunit</fullName>
        <ecNumber evidence="8">2.2.1.6</ecNumber>
    </submittedName>
</protein>
<feature type="domain" description="Thiamine pyrophosphate enzyme central" evidence="5">
    <location>
        <begin position="193"/>
        <end position="322"/>
    </location>
</feature>
<dbReference type="Pfam" id="PF02776">
    <property type="entry name" value="TPP_enzyme_N"/>
    <property type="match status" value="1"/>
</dbReference>
<reference evidence="8 9" key="1">
    <citation type="submission" date="2021-03" db="EMBL/GenBank/DDBJ databases">
        <title>Genomic Encyclopedia of Type Strains, Phase IV (KMG-IV): sequencing the most valuable type-strain genomes for metagenomic binning, comparative biology and taxonomic classification.</title>
        <authorList>
            <person name="Goeker M."/>
        </authorList>
    </citation>
    <scope>NUCLEOTIDE SEQUENCE [LARGE SCALE GENOMIC DNA]</scope>
    <source>
        <strain evidence="8 9">DSM 24004</strain>
    </source>
</reference>
<comment type="caution">
    <text evidence="8">The sequence shown here is derived from an EMBL/GenBank/DDBJ whole genome shotgun (WGS) entry which is preliminary data.</text>
</comment>
<dbReference type="InterPro" id="IPR012000">
    <property type="entry name" value="Thiamin_PyroP_enz_cen_dom"/>
</dbReference>
<dbReference type="Proteomes" id="UP001519342">
    <property type="component" value="Unassembled WGS sequence"/>
</dbReference>
<evidence type="ECO:0000313" key="9">
    <source>
        <dbReference type="Proteomes" id="UP001519342"/>
    </source>
</evidence>
<evidence type="ECO:0000256" key="3">
    <source>
        <dbReference type="ARBA" id="ARBA00023052"/>
    </source>
</evidence>
<evidence type="ECO:0000259" key="7">
    <source>
        <dbReference type="Pfam" id="PF02776"/>
    </source>
</evidence>
<dbReference type="PANTHER" id="PTHR18968:SF166">
    <property type="entry name" value="2-HYDROXYACYL-COA LYASE 2"/>
    <property type="match status" value="1"/>
</dbReference>
<comment type="similarity">
    <text evidence="2 4">Belongs to the TPP enzyme family.</text>
</comment>
<feature type="domain" description="Thiamine pyrophosphate enzyme TPP-binding" evidence="6">
    <location>
        <begin position="390"/>
        <end position="542"/>
    </location>
</feature>
<dbReference type="InterPro" id="IPR011766">
    <property type="entry name" value="TPP_enzyme_TPP-bd"/>
</dbReference>
<dbReference type="InterPro" id="IPR045229">
    <property type="entry name" value="TPP_enz"/>
</dbReference>
<accession>A0ABS4GAP5</accession>
<evidence type="ECO:0000256" key="1">
    <source>
        <dbReference type="ARBA" id="ARBA00001964"/>
    </source>
</evidence>
<sequence>MAKLNGGQLFAKALKKEGVECVFTLSGGHIMPILYGCREEGIKIIDVRHECSGGYGADAYAKVTGRPGVLITTAGPGVTNATTAMAESFETGIPVIHIGGGSPLIENETGPLQNVASFECMSAFCKWSRRIYHANRVPEYVAMAFRNALDGTPGPVYLEIPADILHGSYEEDTIYWPRDYRATEHGFGATGLIEKAADALIAAKKPAMIIGEAARFSAEYAKEVEELANYLKIPTFAMITSRGLYADESKNELFTIGDGGMAAADVVLELGVDHSYKIGKGRAPRINSSAYRIMVHPDGKKVGYNAPADVAIIAGASAAAKQILDIVKAKTSPITDTAWVEEAKAITLKMKAPYIEAAKSEITPVHPGRIAAEVAKFVNEEAQEWHVICDGGDAASWMDANSVARYPGQVVRYGPLGTIGVGPGFSLGAWAGDKKPVLYYTGDGSFGFYSMEFDSFVRHGVPIVCVISNDSSWGMIKLSEQAKREEYIKEHGHCATTLAEMRSYEKMAEVWGGVGVKVTKIEDIIPAIRKVRDSGLPGIVNVQCDKEAMSPPTAAFAGVKKK</sequence>
<dbReference type="SUPFAM" id="SSF52518">
    <property type="entry name" value="Thiamin diphosphate-binding fold (THDP-binding)"/>
    <property type="match status" value="2"/>
</dbReference>
<keyword evidence="8" id="KW-0808">Transferase</keyword>
<evidence type="ECO:0000256" key="2">
    <source>
        <dbReference type="ARBA" id="ARBA00007812"/>
    </source>
</evidence>
<gene>
    <name evidence="8" type="ORF">J2Z76_000611</name>
</gene>
<evidence type="ECO:0000259" key="6">
    <source>
        <dbReference type="Pfam" id="PF02775"/>
    </source>
</evidence>